<dbReference type="SUPFAM" id="SSF49562">
    <property type="entry name" value="C2 domain (Calcium/lipid-binding domain, CaLB)"/>
    <property type="match status" value="2"/>
</dbReference>
<feature type="compositionally biased region" description="Acidic residues" evidence="3">
    <location>
        <begin position="537"/>
        <end position="548"/>
    </location>
</feature>
<sequence>MFGFAQSEVLLSIRCKNLPKLDTTSDSDPLAVLFELTRHNTIKNEVGRTEVIQNNNDPVFTKTFDLVYYFARVQWYRVIIYEVDEETENLNKHQVIGSIDFKLGDLMALEGTTLTKEIYNINRKVTNNGTCTIVGEEKTGVNADVKFSLRGIKLDKKDLFGLSDPYVVISRSGIENNSWIPFHQTEVIKRTLNPTWKEFSVTLSNLCGGDLLRQIKFTVLDWNRNGVHDLIGSCVTTLEKITTKKKVKLDLIEDKIQKTKKKYVNSGQLEFVSVKVKKIDTFLDYVRGGTQISLIPAVDFTGSNGDFRHPESLHFASEKKLNEYQIALKCIGSILSQYDTSGLFPIYGFGAKINNQLSHCFPLNGNPTNPYVNGVDGMLEAYSNAFTLKDFTLWGPTRFAPIINETAKIARACEKKKLLKYFILLILTDGEITDMKDTMEAIINASDLPISIIIVGIGFDDFLSMQELDADEELLKIGENVAKRDIVQFVPFSDYRNKDIYELANATLEEIPEQMVSYYHSKNIRPPQNRNHLIDNDSTDTGDSSDDELAIKKKKTKKKKDEKGKGKEKSKSKKVKKKNLKKKVDNEDLELKAKKKEKIKSEESEESEKSEESKKSEESEESEESEDSEKSEDIKKKDERKEKKKEIKLESSGTESSQESSSESSQESSSESSQESSSD</sequence>
<dbReference type="Gene3D" id="2.60.40.150">
    <property type="entry name" value="C2 domain"/>
    <property type="match status" value="2"/>
</dbReference>
<dbReference type="EMBL" id="JAOAOG010000006">
    <property type="protein sequence ID" value="KAJ6255291.1"/>
    <property type="molecule type" value="Genomic_DNA"/>
</dbReference>
<dbReference type="InterPro" id="IPR037768">
    <property type="entry name" value="C2B_Copine"/>
</dbReference>
<feature type="compositionally biased region" description="Low complexity" evidence="3">
    <location>
        <begin position="650"/>
        <end position="679"/>
    </location>
</feature>
<evidence type="ECO:0000259" key="5">
    <source>
        <dbReference type="PROSITE" id="PS50234"/>
    </source>
</evidence>
<evidence type="ECO:0000256" key="3">
    <source>
        <dbReference type="SAM" id="MobiDB-lite"/>
    </source>
</evidence>
<feature type="compositionally biased region" description="Basic residues" evidence="3">
    <location>
        <begin position="570"/>
        <end position="581"/>
    </location>
</feature>
<organism evidence="6 7">
    <name type="scientific">Anaeramoeba flamelloides</name>
    <dbReference type="NCBI Taxonomy" id="1746091"/>
    <lineage>
        <taxon>Eukaryota</taxon>
        <taxon>Metamonada</taxon>
        <taxon>Anaeramoebidae</taxon>
        <taxon>Anaeramoeba</taxon>
    </lineage>
</organism>
<gene>
    <name evidence="6" type="ORF">M0813_11506</name>
</gene>
<feature type="compositionally biased region" description="Basic and acidic residues" evidence="3">
    <location>
        <begin position="582"/>
        <end position="592"/>
    </location>
</feature>
<feature type="compositionally biased region" description="Acidic residues" evidence="3">
    <location>
        <begin position="618"/>
        <end position="630"/>
    </location>
</feature>
<protein>
    <submittedName>
        <fullName evidence="6">Copine</fullName>
    </submittedName>
</protein>
<dbReference type="InterPro" id="IPR036465">
    <property type="entry name" value="vWFA_dom_sf"/>
</dbReference>
<reference evidence="6" key="1">
    <citation type="submission" date="2022-08" db="EMBL/GenBank/DDBJ databases">
        <title>Novel sulfate-reducing endosymbionts in the free-living metamonad Anaeramoeba.</title>
        <authorList>
            <person name="Jerlstrom-Hultqvist J."/>
            <person name="Cepicka I."/>
            <person name="Gallot-Lavallee L."/>
            <person name="Salas-Leiva D."/>
            <person name="Curtis B.A."/>
            <person name="Zahonova K."/>
            <person name="Pipaliya S."/>
            <person name="Dacks J."/>
            <person name="Roger A.J."/>
        </authorList>
    </citation>
    <scope>NUCLEOTIDE SEQUENCE</scope>
    <source>
        <strain evidence="6">Schooner1</strain>
    </source>
</reference>
<feature type="compositionally biased region" description="Basic and acidic residues" evidence="3">
    <location>
        <begin position="559"/>
        <end position="569"/>
    </location>
</feature>
<evidence type="ECO:0000313" key="6">
    <source>
        <dbReference type="EMBL" id="KAJ6255291.1"/>
    </source>
</evidence>
<dbReference type="SUPFAM" id="SSF53300">
    <property type="entry name" value="vWA-like"/>
    <property type="match status" value="1"/>
</dbReference>
<accession>A0ABQ8ZEG8</accession>
<dbReference type="SMART" id="SM00239">
    <property type="entry name" value="C2"/>
    <property type="match status" value="2"/>
</dbReference>
<dbReference type="PANTHER" id="PTHR10857:SF106">
    <property type="entry name" value="C2 DOMAIN-CONTAINING PROTEIN"/>
    <property type="match status" value="1"/>
</dbReference>
<evidence type="ECO:0000256" key="2">
    <source>
        <dbReference type="ARBA" id="ARBA00022737"/>
    </source>
</evidence>
<dbReference type="PROSITE" id="PS50234">
    <property type="entry name" value="VWFA"/>
    <property type="match status" value="1"/>
</dbReference>
<dbReference type="CDD" id="cd04048">
    <property type="entry name" value="C2A_Copine"/>
    <property type="match status" value="1"/>
</dbReference>
<dbReference type="PROSITE" id="PS50004">
    <property type="entry name" value="C2"/>
    <property type="match status" value="2"/>
</dbReference>
<dbReference type="PANTHER" id="PTHR10857">
    <property type="entry name" value="COPINE"/>
    <property type="match status" value="1"/>
</dbReference>
<feature type="region of interest" description="Disordered" evidence="3">
    <location>
        <begin position="523"/>
        <end position="679"/>
    </location>
</feature>
<dbReference type="InterPro" id="IPR000008">
    <property type="entry name" value="C2_dom"/>
</dbReference>
<dbReference type="Proteomes" id="UP001150062">
    <property type="component" value="Unassembled WGS sequence"/>
</dbReference>
<feature type="compositionally biased region" description="Basic and acidic residues" evidence="3">
    <location>
        <begin position="631"/>
        <end position="649"/>
    </location>
</feature>
<evidence type="ECO:0000259" key="4">
    <source>
        <dbReference type="PROSITE" id="PS50004"/>
    </source>
</evidence>
<keyword evidence="7" id="KW-1185">Reference proteome</keyword>
<dbReference type="InterPro" id="IPR002035">
    <property type="entry name" value="VWF_A"/>
</dbReference>
<dbReference type="InterPro" id="IPR010734">
    <property type="entry name" value="Copine_C"/>
</dbReference>
<dbReference type="CDD" id="cd04047">
    <property type="entry name" value="C2B_Copine"/>
    <property type="match status" value="1"/>
</dbReference>
<dbReference type="InterPro" id="IPR035892">
    <property type="entry name" value="C2_domain_sf"/>
</dbReference>
<name>A0ABQ8ZEG8_9EUKA</name>
<feature type="domain" description="C2" evidence="4">
    <location>
        <begin position="1"/>
        <end position="116"/>
    </location>
</feature>
<evidence type="ECO:0000256" key="1">
    <source>
        <dbReference type="ARBA" id="ARBA00009048"/>
    </source>
</evidence>
<dbReference type="Pfam" id="PF00168">
    <property type="entry name" value="C2"/>
    <property type="match status" value="2"/>
</dbReference>
<comment type="similarity">
    <text evidence="1">Belongs to the copine family.</text>
</comment>
<dbReference type="Pfam" id="PF07002">
    <property type="entry name" value="Copine"/>
    <property type="match status" value="1"/>
</dbReference>
<keyword evidence="2" id="KW-0677">Repeat</keyword>
<evidence type="ECO:0000313" key="7">
    <source>
        <dbReference type="Proteomes" id="UP001150062"/>
    </source>
</evidence>
<feature type="domain" description="VWFA" evidence="5">
    <location>
        <begin position="293"/>
        <end position="511"/>
    </location>
</feature>
<feature type="domain" description="C2" evidence="4">
    <location>
        <begin position="127"/>
        <end position="251"/>
    </location>
</feature>
<dbReference type="InterPro" id="IPR045052">
    <property type="entry name" value="Copine"/>
</dbReference>
<comment type="caution">
    <text evidence="6">The sequence shown here is derived from an EMBL/GenBank/DDBJ whole genome shotgun (WGS) entry which is preliminary data.</text>
</comment>
<proteinExistence type="inferred from homology"/>